<keyword evidence="4 5" id="KW-0472">Membrane</keyword>
<evidence type="ECO:0000313" key="7">
    <source>
        <dbReference type="EMBL" id="GFR96367.1"/>
    </source>
</evidence>
<keyword evidence="2 5" id="KW-0812">Transmembrane</keyword>
<feature type="transmembrane region" description="Helical" evidence="5">
    <location>
        <begin position="277"/>
        <end position="300"/>
    </location>
</feature>
<reference evidence="7 8" key="1">
    <citation type="journal article" date="2021" name="Elife">
        <title>Chloroplast acquisition without the gene transfer in kleptoplastic sea slugs, Plakobranchus ocellatus.</title>
        <authorList>
            <person name="Maeda T."/>
            <person name="Takahashi S."/>
            <person name="Yoshida T."/>
            <person name="Shimamura S."/>
            <person name="Takaki Y."/>
            <person name="Nagai Y."/>
            <person name="Toyoda A."/>
            <person name="Suzuki Y."/>
            <person name="Arimoto A."/>
            <person name="Ishii H."/>
            <person name="Satoh N."/>
            <person name="Nishiyama T."/>
            <person name="Hasebe M."/>
            <person name="Maruyama T."/>
            <person name="Minagawa J."/>
            <person name="Obokata J."/>
            <person name="Shigenobu S."/>
        </authorList>
    </citation>
    <scope>NUCLEOTIDE SEQUENCE [LARGE SCALE GENOMIC DNA]</scope>
</reference>
<dbReference type="GO" id="GO:0016020">
    <property type="term" value="C:membrane"/>
    <property type="evidence" value="ECO:0007669"/>
    <property type="project" value="UniProtKB-SubCell"/>
</dbReference>
<dbReference type="EMBL" id="BMAT01008993">
    <property type="protein sequence ID" value="GFR96367.1"/>
    <property type="molecule type" value="Genomic_DNA"/>
</dbReference>
<evidence type="ECO:0000256" key="1">
    <source>
        <dbReference type="ARBA" id="ARBA00004141"/>
    </source>
</evidence>
<gene>
    <name evidence="7" type="ORF">ElyMa_004450300</name>
</gene>
<comment type="caution">
    <text evidence="7">The sequence shown here is derived from an EMBL/GenBank/DDBJ whole genome shotgun (WGS) entry which is preliminary data.</text>
</comment>
<name>A0AAV4HDX6_9GAST</name>
<feature type="domain" description="Major facilitator superfamily (MFS) profile" evidence="6">
    <location>
        <begin position="1"/>
        <end position="365"/>
    </location>
</feature>
<keyword evidence="3 5" id="KW-1133">Transmembrane helix</keyword>
<feature type="transmembrane region" description="Helical" evidence="5">
    <location>
        <begin position="190"/>
        <end position="208"/>
    </location>
</feature>
<dbReference type="InterPro" id="IPR020846">
    <property type="entry name" value="MFS_dom"/>
</dbReference>
<feature type="transmembrane region" description="Helical" evidence="5">
    <location>
        <begin position="76"/>
        <end position="99"/>
    </location>
</feature>
<evidence type="ECO:0000256" key="3">
    <source>
        <dbReference type="ARBA" id="ARBA00022989"/>
    </source>
</evidence>
<feature type="transmembrane region" description="Helical" evidence="5">
    <location>
        <begin position="220"/>
        <end position="238"/>
    </location>
</feature>
<dbReference type="SUPFAM" id="SSF103473">
    <property type="entry name" value="MFS general substrate transporter"/>
    <property type="match status" value="1"/>
</dbReference>
<proteinExistence type="predicted"/>
<organism evidence="7 8">
    <name type="scientific">Elysia marginata</name>
    <dbReference type="NCBI Taxonomy" id="1093978"/>
    <lineage>
        <taxon>Eukaryota</taxon>
        <taxon>Metazoa</taxon>
        <taxon>Spiralia</taxon>
        <taxon>Lophotrochozoa</taxon>
        <taxon>Mollusca</taxon>
        <taxon>Gastropoda</taxon>
        <taxon>Heterobranchia</taxon>
        <taxon>Euthyneura</taxon>
        <taxon>Panpulmonata</taxon>
        <taxon>Sacoglossa</taxon>
        <taxon>Placobranchoidea</taxon>
        <taxon>Plakobranchidae</taxon>
        <taxon>Elysia</taxon>
    </lineage>
</organism>
<dbReference type="InterPro" id="IPR005828">
    <property type="entry name" value="MFS_sugar_transport-like"/>
</dbReference>
<dbReference type="GO" id="GO:0022857">
    <property type="term" value="F:transmembrane transporter activity"/>
    <property type="evidence" value="ECO:0007669"/>
    <property type="project" value="InterPro"/>
</dbReference>
<feature type="transmembrane region" description="Helical" evidence="5">
    <location>
        <begin position="307"/>
        <end position="327"/>
    </location>
</feature>
<dbReference type="Gene3D" id="1.20.1250.20">
    <property type="entry name" value="MFS general substrate transporter like domains"/>
    <property type="match status" value="1"/>
</dbReference>
<dbReference type="Proteomes" id="UP000762676">
    <property type="component" value="Unassembled WGS sequence"/>
</dbReference>
<evidence type="ECO:0000259" key="6">
    <source>
        <dbReference type="PROSITE" id="PS50850"/>
    </source>
</evidence>
<comment type="subcellular location">
    <subcellularLocation>
        <location evidence="1">Membrane</location>
        <topology evidence="1">Multi-pass membrane protein</topology>
    </subcellularLocation>
</comment>
<evidence type="ECO:0000256" key="5">
    <source>
        <dbReference type="SAM" id="Phobius"/>
    </source>
</evidence>
<feature type="transmembrane region" description="Helical" evidence="5">
    <location>
        <begin position="250"/>
        <end position="271"/>
    </location>
</feature>
<protein>
    <submittedName>
        <fullName evidence="7">Solute carrier family 22 member 4</fullName>
    </submittedName>
</protein>
<evidence type="ECO:0000256" key="4">
    <source>
        <dbReference type="ARBA" id="ARBA00023136"/>
    </source>
</evidence>
<feature type="transmembrane region" description="Helical" evidence="5">
    <location>
        <begin position="105"/>
        <end position="123"/>
    </location>
</feature>
<accession>A0AAV4HDX6</accession>
<feature type="transmembrane region" description="Helical" evidence="5">
    <location>
        <begin position="333"/>
        <end position="358"/>
    </location>
</feature>
<dbReference type="AlphaFoldDB" id="A0AAV4HDX6"/>
<evidence type="ECO:0000313" key="8">
    <source>
        <dbReference type="Proteomes" id="UP000762676"/>
    </source>
</evidence>
<feature type="transmembrane region" description="Helical" evidence="5">
    <location>
        <begin position="20"/>
        <end position="50"/>
    </location>
</feature>
<sequence>MLGGLVFGDLADRFGRRLSMAFTMYATLVVSFVSAFSVNYTMFVCLRFLLGVLQQGLQNTVYTLVIELYQPQHRPYAGVIVELFFSSSIMILAGLAYAIRYWRHLQITVALIPMVTVIYPWVIPESLRWLVMKGQTEQAEKQIQRICKTNKIPFPDEIWAVMKKSKRVNVRQKQQYNVTHLFRTWSLMKITLICGYLWVTISSTYYGLTFKVTSLKGNPYLNFFLSGLIETIMATLCLPIMNRFGRKKPVVVGLIFCAVMCLTSGFFNSFTSGLDKLVTAFGLVGKCAGSSTFIIFFVYTTELYPTVVRNVGLGFGMFWARLGGVMAPQLNQWISVLLGFDVIYLFGTLSLIGGLIAFPLPETHRRSLPDSIEEEITLDEGGLADIANTNMESKLGVDEVTTGMEEDNCCTEDV</sequence>
<dbReference type="PANTHER" id="PTHR24064">
    <property type="entry name" value="SOLUTE CARRIER FAMILY 22 MEMBER"/>
    <property type="match status" value="1"/>
</dbReference>
<dbReference type="InterPro" id="IPR036259">
    <property type="entry name" value="MFS_trans_sf"/>
</dbReference>
<dbReference type="PROSITE" id="PS50850">
    <property type="entry name" value="MFS"/>
    <property type="match status" value="1"/>
</dbReference>
<keyword evidence="8" id="KW-1185">Reference proteome</keyword>
<dbReference type="Pfam" id="PF00083">
    <property type="entry name" value="Sugar_tr"/>
    <property type="match status" value="1"/>
</dbReference>
<evidence type="ECO:0000256" key="2">
    <source>
        <dbReference type="ARBA" id="ARBA00022692"/>
    </source>
</evidence>